<dbReference type="AlphaFoldDB" id="A0A1I5S1R8"/>
<dbReference type="Pfam" id="PF21205">
    <property type="entry name" value="Rep3_C"/>
    <property type="match status" value="1"/>
</dbReference>
<dbReference type="OrthoDB" id="923329at2"/>
<dbReference type="Gene3D" id="1.10.10.10">
    <property type="entry name" value="Winged helix-like DNA-binding domain superfamily/Winged helix DNA-binding domain"/>
    <property type="match status" value="2"/>
</dbReference>
<evidence type="ECO:0000313" key="3">
    <source>
        <dbReference type="EMBL" id="SFP64654.1"/>
    </source>
</evidence>
<dbReference type="InterPro" id="IPR036390">
    <property type="entry name" value="WH_DNA-bd_sf"/>
</dbReference>
<evidence type="ECO:0000313" key="4">
    <source>
        <dbReference type="Proteomes" id="UP000182624"/>
    </source>
</evidence>
<dbReference type="EMBL" id="FOXO01000005">
    <property type="protein sequence ID" value="SFP64654.1"/>
    <property type="molecule type" value="Genomic_DNA"/>
</dbReference>
<proteinExistence type="inferred from homology"/>
<protein>
    <submittedName>
        <fullName evidence="3">Initiator Replication protein</fullName>
    </submittedName>
</protein>
<dbReference type="InterPro" id="IPR000525">
    <property type="entry name" value="Initiator_Rep_WH1"/>
</dbReference>
<accession>A0A1I5S1R8</accession>
<gene>
    <name evidence="3" type="ORF">SAMN04487928_10578</name>
</gene>
<reference evidence="4" key="1">
    <citation type="submission" date="2016-10" db="EMBL/GenBank/DDBJ databases">
        <authorList>
            <person name="Varghese N."/>
            <person name="Submissions S."/>
        </authorList>
    </citation>
    <scope>NUCLEOTIDE SEQUENCE [LARGE SCALE GENOMIC DNA]</scope>
    <source>
        <strain evidence="4">P18</strain>
    </source>
</reference>
<keyword evidence="4" id="KW-1185">Reference proteome</keyword>
<evidence type="ECO:0000259" key="2">
    <source>
        <dbReference type="Pfam" id="PF01051"/>
    </source>
</evidence>
<dbReference type="Proteomes" id="UP000182624">
    <property type="component" value="Unassembled WGS sequence"/>
</dbReference>
<name>A0A1I5S1R8_9FIRM</name>
<dbReference type="RefSeq" id="WP_074885029.1">
    <property type="nucleotide sequence ID" value="NZ_FOXO01000005.1"/>
</dbReference>
<dbReference type="GO" id="GO:0003887">
    <property type="term" value="F:DNA-directed DNA polymerase activity"/>
    <property type="evidence" value="ECO:0007669"/>
    <property type="project" value="InterPro"/>
</dbReference>
<dbReference type="Pfam" id="PF01051">
    <property type="entry name" value="Rep3_N"/>
    <property type="match status" value="1"/>
</dbReference>
<dbReference type="SUPFAM" id="SSF46785">
    <property type="entry name" value="Winged helix' DNA-binding domain"/>
    <property type="match status" value="2"/>
</dbReference>
<sequence length="388" mass="44968">MKEEKRDQLITRQSYKKSNELINAMGKGTALSQKLFAIGMQHIKIDETNNVVATIYGTDLRKMFKSTSGSLYEHIEALCDRQVKGATIFDWNLLMKDKANGKIEAHQVVTDASFKNGTLTLRYNNSLTDKIVNLQKDYTVLSLSDTLSLKSVYSLRLYEMLKSAFDYKKAIEKVDGEQVFDYNLTELKLELGIINSGGDNKIKAELEKDYPDYEKIDELVEKTGQTKYKEYKIFNRNVLSKAKEELNKKTSLIVDYEPIKSGRKTVGIRFFVDKKDVIPSVKKEKQINKDDVLDDLIDLMHDYFKVKEIKEIAECADYDIDKIKQAYDYMQSYNTTVDVPIAFMKDCIKNEYYNNKAKPITPKKNSFNNFEQRTDINFEELEKQLLDN</sequence>
<dbReference type="InterPro" id="IPR036388">
    <property type="entry name" value="WH-like_DNA-bd_sf"/>
</dbReference>
<feature type="domain" description="Initiator Rep protein WH1" evidence="2">
    <location>
        <begin position="15"/>
        <end position="162"/>
    </location>
</feature>
<dbReference type="GO" id="GO:0006270">
    <property type="term" value="P:DNA replication initiation"/>
    <property type="evidence" value="ECO:0007669"/>
    <property type="project" value="InterPro"/>
</dbReference>
<evidence type="ECO:0000256" key="1">
    <source>
        <dbReference type="ARBA" id="ARBA00038283"/>
    </source>
</evidence>
<comment type="similarity">
    <text evidence="1">Belongs to the initiator RepB protein family.</text>
</comment>
<organism evidence="3 4">
    <name type="scientific">Butyrivibrio proteoclasticus</name>
    <dbReference type="NCBI Taxonomy" id="43305"/>
    <lineage>
        <taxon>Bacteria</taxon>
        <taxon>Bacillati</taxon>
        <taxon>Bacillota</taxon>
        <taxon>Clostridia</taxon>
        <taxon>Lachnospirales</taxon>
        <taxon>Lachnospiraceae</taxon>
        <taxon>Butyrivibrio</taxon>
    </lineage>
</organism>